<organism evidence="2 3">
    <name type="scientific">Phnomibacter ginsenosidimutans</name>
    <dbReference type="NCBI Taxonomy" id="2676868"/>
    <lineage>
        <taxon>Bacteria</taxon>
        <taxon>Pseudomonadati</taxon>
        <taxon>Bacteroidota</taxon>
        <taxon>Chitinophagia</taxon>
        <taxon>Chitinophagales</taxon>
        <taxon>Chitinophagaceae</taxon>
        <taxon>Phnomibacter</taxon>
    </lineage>
</organism>
<name>A0A6I6G3J4_9BACT</name>
<dbReference type="KEGG" id="fls:GLV81_02930"/>
<feature type="domain" description="DUF6089" evidence="1">
    <location>
        <begin position="100"/>
        <end position="229"/>
    </location>
</feature>
<evidence type="ECO:0000259" key="1">
    <source>
        <dbReference type="Pfam" id="PF19573"/>
    </source>
</evidence>
<dbReference type="Proteomes" id="UP000426027">
    <property type="component" value="Chromosome"/>
</dbReference>
<dbReference type="Pfam" id="PF19573">
    <property type="entry name" value="DUF6089"/>
    <property type="match status" value="1"/>
</dbReference>
<reference evidence="2 3" key="1">
    <citation type="submission" date="2019-11" db="EMBL/GenBank/DDBJ databases">
        <authorList>
            <person name="Im W.T."/>
        </authorList>
    </citation>
    <scope>NUCLEOTIDE SEQUENCE [LARGE SCALE GENOMIC DNA]</scope>
    <source>
        <strain evidence="2 3">SB-02</strain>
    </source>
</reference>
<sequence length="318" mass="36017">MASVLFTQQLAAQGYFQYSSGIYEPEILLEAGVNLGVMNGVTDIQGNPKVYQGPFAGVTFLKSSFSTGLYAIASYRNVFGVRLEANIGRIEGYDSLLTNATAPSAIGRFERNLNFRSPIREVMLMGEIHLPQLFRSYEKPAYRLSPYIMAGISWFSFYPRAYTANGWVDLPPLRLEGQGFAEYPDRKPYRLNSFAYPLGLGFRYEVSPKLTLRFEINKRTTFTDYLDDVHEPNWVDPNLFANYLSASQAALARQLYNRSTIHTPPRDTRPRGNKNENDAYWTAVLKVGINLNRSGYNSGIFGGQSKKDMRKRLRCPSL</sequence>
<evidence type="ECO:0000313" key="2">
    <source>
        <dbReference type="EMBL" id="QGW27196.1"/>
    </source>
</evidence>
<dbReference type="InterPro" id="IPR011250">
    <property type="entry name" value="OMP/PagP_B-barrel"/>
</dbReference>
<evidence type="ECO:0000313" key="3">
    <source>
        <dbReference type="Proteomes" id="UP000426027"/>
    </source>
</evidence>
<protein>
    <recommendedName>
        <fullName evidence="1">DUF6089 domain-containing protein</fullName>
    </recommendedName>
</protein>
<dbReference type="EMBL" id="CP046566">
    <property type="protein sequence ID" value="QGW27196.1"/>
    <property type="molecule type" value="Genomic_DNA"/>
</dbReference>
<gene>
    <name evidence="2" type="ORF">GLV81_02930</name>
</gene>
<dbReference type="AlphaFoldDB" id="A0A6I6G3J4"/>
<dbReference type="SUPFAM" id="SSF56925">
    <property type="entry name" value="OMPA-like"/>
    <property type="match status" value="1"/>
</dbReference>
<dbReference type="RefSeq" id="WP_157476713.1">
    <property type="nucleotide sequence ID" value="NZ_CP046566.1"/>
</dbReference>
<dbReference type="InterPro" id="IPR045743">
    <property type="entry name" value="DUF6089"/>
</dbReference>
<dbReference type="Gene3D" id="2.40.160.20">
    <property type="match status" value="1"/>
</dbReference>
<accession>A0A6I6G3J4</accession>
<proteinExistence type="predicted"/>
<keyword evidence="3" id="KW-1185">Reference proteome</keyword>